<reference evidence="1" key="2">
    <citation type="submission" date="2018-03" db="EMBL/GenBank/DDBJ databases">
        <title>The Triticum urartu genome reveals the dynamic nature of wheat genome evolution.</title>
        <authorList>
            <person name="Ling H."/>
            <person name="Ma B."/>
            <person name="Shi X."/>
            <person name="Liu H."/>
            <person name="Dong L."/>
            <person name="Sun H."/>
            <person name="Cao Y."/>
            <person name="Gao Q."/>
            <person name="Zheng S."/>
            <person name="Li Y."/>
            <person name="Yu Y."/>
            <person name="Du H."/>
            <person name="Qi M."/>
            <person name="Li Y."/>
            <person name="Yu H."/>
            <person name="Cui Y."/>
            <person name="Wang N."/>
            <person name="Chen C."/>
            <person name="Wu H."/>
            <person name="Zhao Y."/>
            <person name="Zhang J."/>
            <person name="Li Y."/>
            <person name="Zhou W."/>
            <person name="Zhang B."/>
            <person name="Hu W."/>
            <person name="Eijk M."/>
            <person name="Tang J."/>
            <person name="Witsenboer H."/>
            <person name="Zhao S."/>
            <person name="Li Z."/>
            <person name="Zhang A."/>
            <person name="Wang D."/>
            <person name="Liang C."/>
        </authorList>
    </citation>
    <scope>NUCLEOTIDE SEQUENCE [LARGE SCALE GENOMIC DNA]</scope>
    <source>
        <strain evidence="1">cv. G1812</strain>
    </source>
</reference>
<reference evidence="2" key="1">
    <citation type="journal article" date="2013" name="Nature">
        <title>Draft genome of the wheat A-genome progenitor Triticum urartu.</title>
        <authorList>
            <person name="Ling H.Q."/>
            <person name="Zhao S."/>
            <person name="Liu D."/>
            <person name="Wang J."/>
            <person name="Sun H."/>
            <person name="Zhang C."/>
            <person name="Fan H."/>
            <person name="Li D."/>
            <person name="Dong L."/>
            <person name="Tao Y."/>
            <person name="Gao C."/>
            <person name="Wu H."/>
            <person name="Li Y."/>
            <person name="Cui Y."/>
            <person name="Guo X."/>
            <person name="Zheng S."/>
            <person name="Wang B."/>
            <person name="Yu K."/>
            <person name="Liang Q."/>
            <person name="Yang W."/>
            <person name="Lou X."/>
            <person name="Chen J."/>
            <person name="Feng M."/>
            <person name="Jian J."/>
            <person name="Zhang X."/>
            <person name="Luo G."/>
            <person name="Jiang Y."/>
            <person name="Liu J."/>
            <person name="Wang Z."/>
            <person name="Sha Y."/>
            <person name="Zhang B."/>
            <person name="Wu H."/>
            <person name="Tang D."/>
            <person name="Shen Q."/>
            <person name="Xue P."/>
            <person name="Zou S."/>
            <person name="Wang X."/>
            <person name="Liu X."/>
            <person name="Wang F."/>
            <person name="Yang Y."/>
            <person name="An X."/>
            <person name="Dong Z."/>
            <person name="Zhang K."/>
            <person name="Zhang X."/>
            <person name="Luo M.C."/>
            <person name="Dvorak J."/>
            <person name="Tong Y."/>
            <person name="Wang J."/>
            <person name="Yang H."/>
            <person name="Li Z."/>
            <person name="Wang D."/>
            <person name="Zhang A."/>
            <person name="Wang J."/>
        </authorList>
    </citation>
    <scope>NUCLEOTIDE SEQUENCE</scope>
    <source>
        <strain evidence="2">cv. G1812</strain>
    </source>
</reference>
<dbReference type="EnsemblPlants" id="TuG1812G0700001895.01.T01">
    <property type="protein sequence ID" value="TuG1812G0700001895.01.T01.cds362265"/>
    <property type="gene ID" value="TuG1812G0700001895.01"/>
</dbReference>
<evidence type="ECO:0008006" key="3">
    <source>
        <dbReference type="Google" id="ProtNLM"/>
    </source>
</evidence>
<sequence length="103" mass="11475">MFPIKAPGPDGYPAHFFQHHWDTCGDDVTKAVLRIVEGTESAESINDTILVLIPKVKNPTLLTQFRPISMCNVLYKIASKVISNRLKLVLPDIISKEQSAFVP</sequence>
<dbReference type="Proteomes" id="UP000015106">
    <property type="component" value="Chromosome 7"/>
</dbReference>
<name>A0A8R7QWR5_TRIUA</name>
<dbReference type="PANTHER" id="PTHR46890:SF48">
    <property type="entry name" value="RNA-DIRECTED DNA POLYMERASE"/>
    <property type="match status" value="1"/>
</dbReference>
<keyword evidence="2" id="KW-1185">Reference proteome</keyword>
<dbReference type="Gramene" id="TuG1812G0700001895.01.T01">
    <property type="protein sequence ID" value="TuG1812G0700001895.01.T01.cds362265"/>
    <property type="gene ID" value="TuG1812G0700001895.01"/>
</dbReference>
<organism evidence="1 2">
    <name type="scientific">Triticum urartu</name>
    <name type="common">Red wild einkorn</name>
    <name type="synonym">Crithodium urartu</name>
    <dbReference type="NCBI Taxonomy" id="4572"/>
    <lineage>
        <taxon>Eukaryota</taxon>
        <taxon>Viridiplantae</taxon>
        <taxon>Streptophyta</taxon>
        <taxon>Embryophyta</taxon>
        <taxon>Tracheophyta</taxon>
        <taxon>Spermatophyta</taxon>
        <taxon>Magnoliopsida</taxon>
        <taxon>Liliopsida</taxon>
        <taxon>Poales</taxon>
        <taxon>Poaceae</taxon>
        <taxon>BOP clade</taxon>
        <taxon>Pooideae</taxon>
        <taxon>Triticodae</taxon>
        <taxon>Triticeae</taxon>
        <taxon>Triticinae</taxon>
        <taxon>Triticum</taxon>
    </lineage>
</organism>
<evidence type="ECO:0000313" key="1">
    <source>
        <dbReference type="EnsemblPlants" id="TuG1812G0700001895.01.T01.cds362265"/>
    </source>
</evidence>
<proteinExistence type="predicted"/>
<protein>
    <recommendedName>
        <fullName evidence="3">Reverse transcriptase domain-containing protein</fullName>
    </recommendedName>
</protein>
<evidence type="ECO:0000313" key="2">
    <source>
        <dbReference type="Proteomes" id="UP000015106"/>
    </source>
</evidence>
<dbReference type="InterPro" id="IPR052343">
    <property type="entry name" value="Retrotransposon-Effector_Assoc"/>
</dbReference>
<reference evidence="1" key="3">
    <citation type="submission" date="2022-06" db="UniProtKB">
        <authorList>
            <consortium name="EnsemblPlants"/>
        </authorList>
    </citation>
    <scope>IDENTIFICATION</scope>
</reference>
<accession>A0A8R7QWR5</accession>
<dbReference type="AlphaFoldDB" id="A0A8R7QWR5"/>
<dbReference type="PANTHER" id="PTHR46890">
    <property type="entry name" value="NON-LTR RETROLELEMENT REVERSE TRANSCRIPTASE-LIKE PROTEIN-RELATED"/>
    <property type="match status" value="1"/>
</dbReference>